<protein>
    <submittedName>
        <fullName evidence="2">Uncharacterized protein</fullName>
    </submittedName>
</protein>
<keyword evidence="1" id="KW-0472">Membrane</keyword>
<feature type="transmembrane region" description="Helical" evidence="1">
    <location>
        <begin position="222"/>
        <end position="242"/>
    </location>
</feature>
<accession>A0A7S0GIJ2</accession>
<name>A0A7S0GIJ2_9STRA</name>
<proteinExistence type="predicted"/>
<gene>
    <name evidence="2" type="ORF">PINE0816_LOCUS18175</name>
</gene>
<dbReference type="AlphaFoldDB" id="A0A7S0GIJ2"/>
<keyword evidence="1" id="KW-0812">Transmembrane</keyword>
<reference evidence="2" key="1">
    <citation type="submission" date="2021-01" db="EMBL/GenBank/DDBJ databases">
        <authorList>
            <person name="Corre E."/>
            <person name="Pelletier E."/>
            <person name="Niang G."/>
            <person name="Scheremetjew M."/>
            <person name="Finn R."/>
            <person name="Kale V."/>
            <person name="Holt S."/>
            <person name="Cochrane G."/>
            <person name="Meng A."/>
            <person name="Brown T."/>
            <person name="Cohen L."/>
        </authorList>
    </citation>
    <scope>NUCLEOTIDE SEQUENCE</scope>
    <source>
        <strain evidence="2">CCAP1064/1</strain>
    </source>
</reference>
<feature type="transmembrane region" description="Helical" evidence="1">
    <location>
        <begin position="86"/>
        <end position="107"/>
    </location>
</feature>
<organism evidence="2">
    <name type="scientific">Proboscia inermis</name>
    <dbReference type="NCBI Taxonomy" id="420281"/>
    <lineage>
        <taxon>Eukaryota</taxon>
        <taxon>Sar</taxon>
        <taxon>Stramenopiles</taxon>
        <taxon>Ochrophyta</taxon>
        <taxon>Bacillariophyta</taxon>
        <taxon>Coscinodiscophyceae</taxon>
        <taxon>Rhizosoleniophycidae</taxon>
        <taxon>Rhizosoleniales</taxon>
        <taxon>Rhizosoleniaceae</taxon>
        <taxon>Proboscia</taxon>
    </lineage>
</organism>
<sequence length="272" mass="30525">MPNIFLPIGYVLKGMWMSESLLLHHLSRATGTLTSSAADNCELFRDSTPKLYECLLRQNGDLYNPIHVEGCIDNSLFPMLFSYPPLTVLAIAFGIATHAPFSILYHLNAAKLSPGLEQLEHWSRRLDHIFIHWGWAWISFGVTGNLKYFSMGAVFNAYCILQQFKHIVVPKRNQILMVLAMAINVMPMISRGDLQPFILIVSLMVFSSWLFASYPLGPWSHAAFHLSMLPIPFIFFSCACMLPSSADHIIRAAQCAAASAPSLESEEYLNLL</sequence>
<feature type="transmembrane region" description="Helical" evidence="1">
    <location>
        <begin position="174"/>
        <end position="190"/>
    </location>
</feature>
<feature type="transmembrane region" description="Helical" evidence="1">
    <location>
        <begin position="128"/>
        <end position="146"/>
    </location>
</feature>
<dbReference type="EMBL" id="HBEL01039168">
    <property type="protein sequence ID" value="CAD8422019.1"/>
    <property type="molecule type" value="Transcribed_RNA"/>
</dbReference>
<evidence type="ECO:0000256" key="1">
    <source>
        <dbReference type="SAM" id="Phobius"/>
    </source>
</evidence>
<keyword evidence="1" id="KW-1133">Transmembrane helix</keyword>
<feature type="transmembrane region" description="Helical" evidence="1">
    <location>
        <begin position="197"/>
        <end position="216"/>
    </location>
</feature>
<evidence type="ECO:0000313" key="2">
    <source>
        <dbReference type="EMBL" id="CAD8422019.1"/>
    </source>
</evidence>